<keyword evidence="1" id="KW-0472">Membrane</keyword>
<dbReference type="Pfam" id="PF00691">
    <property type="entry name" value="OmpA"/>
    <property type="match status" value="1"/>
</dbReference>
<accession>A0ABU1NKS8</accession>
<dbReference type="PROSITE" id="PS51123">
    <property type="entry name" value="OMPA_2"/>
    <property type="match status" value="1"/>
</dbReference>
<gene>
    <name evidence="4" type="ORF">J2739_004874</name>
</gene>
<dbReference type="InterPro" id="IPR050330">
    <property type="entry name" value="Bact_OuterMem_StrucFunc"/>
</dbReference>
<evidence type="ECO:0000313" key="4">
    <source>
        <dbReference type="EMBL" id="MDR6539078.1"/>
    </source>
</evidence>
<name>A0ABU1NKS8_9BURK</name>
<dbReference type="PANTHER" id="PTHR30329:SF21">
    <property type="entry name" value="LIPOPROTEIN YIAD-RELATED"/>
    <property type="match status" value="1"/>
</dbReference>
<protein>
    <submittedName>
        <fullName evidence="4">OOP family OmpA-OmpF porin</fullName>
    </submittedName>
</protein>
<feature type="domain" description="OmpA-like" evidence="3">
    <location>
        <begin position="497"/>
        <end position="622"/>
    </location>
</feature>
<sequence>MTARLPLAATSGTGGADEENPSRRLAGLLLELARCVNPDVVVPLPQPPRPEADRRLEALRDVLLEREQVALARLQRKFDDPREFADAVGAVLPAAFELAAQDERLGQVIAPTVEKATQASIRKNPDTMVDILYPVMGPAIRKAIAETLEGKLQSLNQALKHSLSWRGLKWRLEAWRSGSPFAEVVLRHTAVFRVEHLFLVHRKTGLLLAHEAADDATSRDPQLVSAMLSAIQDFVRDSFDESAEGGAKGRSIDSLRLGDLLLWCEEGPSAFLAAVIHGNPPPALRVALGETLGAIHEDWRTALDEFQGDTAPFEETAQQRLRPTLWSQAAESKRRLSPLLWAVPLVLLLLLAGWIAQRLIEGQRVDDYVEALREQPGIVVMGADRHDGKWWVSGLRDPLAAQPETLLDPAKLDPARIVGRWEPYQALHPAIVLKRLQATLNPPPTVRLSEDANGIRADGSAPQHWVDKARAFANSLPAGAPRVDLSALKDVQDPDYIRLRDALQAHVIPFENNAPRPTAEQGLELDTVAEELRELVRVARGLGFSVRVTIVGHADATGKDTANLALSLGRAEVVRSMLRARGIDPALLSVRGAGPLEPLRPGASEEELSMNRRVSFVVGTSD</sequence>
<evidence type="ECO:0000256" key="1">
    <source>
        <dbReference type="PROSITE-ProRule" id="PRU00473"/>
    </source>
</evidence>
<comment type="caution">
    <text evidence="4">The sequence shown here is derived from an EMBL/GenBank/DDBJ whole genome shotgun (WGS) entry which is preliminary data.</text>
</comment>
<reference evidence="4 5" key="1">
    <citation type="submission" date="2023-07" db="EMBL/GenBank/DDBJ databases">
        <title>Sorghum-associated microbial communities from plants grown in Nebraska, USA.</title>
        <authorList>
            <person name="Schachtman D."/>
        </authorList>
    </citation>
    <scope>NUCLEOTIDE SEQUENCE [LARGE SCALE GENOMIC DNA]</scope>
    <source>
        <strain evidence="4 5">DS1781</strain>
    </source>
</reference>
<dbReference type="Gene3D" id="3.30.1330.60">
    <property type="entry name" value="OmpA-like domain"/>
    <property type="match status" value="1"/>
</dbReference>
<keyword evidence="5" id="KW-1185">Reference proteome</keyword>
<dbReference type="InterPro" id="IPR006665">
    <property type="entry name" value="OmpA-like"/>
</dbReference>
<dbReference type="RefSeq" id="WP_309906492.1">
    <property type="nucleotide sequence ID" value="NZ_JAVDRF010000014.1"/>
</dbReference>
<dbReference type="EMBL" id="JAVDRF010000014">
    <property type="protein sequence ID" value="MDR6539078.1"/>
    <property type="molecule type" value="Genomic_DNA"/>
</dbReference>
<dbReference type="PANTHER" id="PTHR30329">
    <property type="entry name" value="STATOR ELEMENT OF FLAGELLAR MOTOR COMPLEX"/>
    <property type="match status" value="1"/>
</dbReference>
<organism evidence="4 5">
    <name type="scientific">Variovorax soli</name>
    <dbReference type="NCBI Taxonomy" id="376815"/>
    <lineage>
        <taxon>Bacteria</taxon>
        <taxon>Pseudomonadati</taxon>
        <taxon>Pseudomonadota</taxon>
        <taxon>Betaproteobacteria</taxon>
        <taxon>Burkholderiales</taxon>
        <taxon>Comamonadaceae</taxon>
        <taxon>Variovorax</taxon>
    </lineage>
</organism>
<evidence type="ECO:0000313" key="5">
    <source>
        <dbReference type="Proteomes" id="UP001184230"/>
    </source>
</evidence>
<dbReference type="Proteomes" id="UP001184230">
    <property type="component" value="Unassembled WGS sequence"/>
</dbReference>
<feature type="region of interest" description="Disordered" evidence="2">
    <location>
        <begin position="1"/>
        <end position="21"/>
    </location>
</feature>
<evidence type="ECO:0000256" key="2">
    <source>
        <dbReference type="SAM" id="MobiDB-lite"/>
    </source>
</evidence>
<dbReference type="InterPro" id="IPR036737">
    <property type="entry name" value="OmpA-like_sf"/>
</dbReference>
<proteinExistence type="predicted"/>
<evidence type="ECO:0000259" key="3">
    <source>
        <dbReference type="PROSITE" id="PS51123"/>
    </source>
</evidence>
<dbReference type="CDD" id="cd07185">
    <property type="entry name" value="OmpA_C-like"/>
    <property type="match status" value="1"/>
</dbReference>
<dbReference type="SUPFAM" id="SSF103088">
    <property type="entry name" value="OmpA-like"/>
    <property type="match status" value="1"/>
</dbReference>